<geneLocation type="plasmid" evidence="2">
    <name>megaPlasmid mpAca1.1</name>
</geneLocation>
<dbReference type="HOGENOM" id="CLU_3283296_0_0_6"/>
<gene>
    <name evidence="1" type="ORF">Acaty_m0072</name>
</gene>
<sequence length="40" mass="4393">MLAEHGIHVAQGASFRHLLQASDRALRCSPHIATDNETTH</sequence>
<dbReference type="KEGG" id="acz:Acaty_m0072"/>
<reference evidence="1 2" key="1">
    <citation type="journal article" date="2009" name="J. Bacteriol.">
        <title>Draft genome sequence of the extremely acidophilic bacterium Acidithiobacillus caldus ATCC 51756 reveals metabolic versatility in the genus Acidithiobacillus.</title>
        <authorList>
            <person name="Valdes J."/>
            <person name="Quatrini R."/>
            <person name="Hallberg K."/>
            <person name="Dopson M."/>
            <person name="Valenzuela P.D."/>
            <person name="Holmes D.S."/>
        </authorList>
    </citation>
    <scope>NUCLEOTIDE SEQUENCE [LARGE SCALE GENOMIC DNA]</scope>
    <source>
        <strain evidence="2">ATCC 51756 / DSM 8584 / KU</strain>
        <plasmid evidence="2">megaPlasmid mpAca1.1</plasmid>
    </source>
</reference>
<name>A0A059ZYQ8_ACICK</name>
<keyword evidence="1" id="KW-0614">Plasmid</keyword>
<dbReference type="Proteomes" id="UP000005522">
    <property type="component" value="Plasmid megap mpAca1.1"/>
</dbReference>
<organism evidence="1 2">
    <name type="scientific">Acidithiobacillus caldus (strain ATCC 51756 / DSM 8584 / KU)</name>
    <dbReference type="NCBI Taxonomy" id="637389"/>
    <lineage>
        <taxon>Bacteria</taxon>
        <taxon>Pseudomonadati</taxon>
        <taxon>Pseudomonadota</taxon>
        <taxon>Acidithiobacillia</taxon>
        <taxon>Acidithiobacillales</taxon>
        <taxon>Acidithiobacillaceae</taxon>
        <taxon>Acidithiobacillus</taxon>
    </lineage>
</organism>
<dbReference type="EMBL" id="CP005987">
    <property type="protein sequence ID" value="AIA56645.1"/>
    <property type="molecule type" value="Genomic_DNA"/>
</dbReference>
<proteinExistence type="predicted"/>
<dbReference type="AlphaFoldDB" id="A0A059ZYQ8"/>
<evidence type="ECO:0000313" key="2">
    <source>
        <dbReference type="Proteomes" id="UP000005522"/>
    </source>
</evidence>
<evidence type="ECO:0000313" key="1">
    <source>
        <dbReference type="EMBL" id="AIA56645.1"/>
    </source>
</evidence>
<accession>A0A059ZYQ8</accession>
<protein>
    <submittedName>
        <fullName evidence="1">Uncharacterized protein</fullName>
    </submittedName>
</protein>